<dbReference type="InterPro" id="IPR036852">
    <property type="entry name" value="Peptidase_S8/S53_dom_sf"/>
</dbReference>
<dbReference type="RefSeq" id="WP_354614000.1">
    <property type="nucleotide sequence ID" value="NZ_JBEXAE010000001.1"/>
</dbReference>
<keyword evidence="9" id="KW-1185">Reference proteome</keyword>
<gene>
    <name evidence="8" type="ORF">ABXZ36_03085</name>
</gene>
<comment type="caution">
    <text evidence="8">The sequence shown here is derived from an EMBL/GenBank/DDBJ whole genome shotgun (WGS) entry which is preliminary data.</text>
</comment>
<dbReference type="InterPro" id="IPR023828">
    <property type="entry name" value="Peptidase_S8_Ser-AS"/>
</dbReference>
<dbReference type="PANTHER" id="PTHR43399:SF4">
    <property type="entry name" value="CELL WALL-ASSOCIATED PROTEASE"/>
    <property type="match status" value="1"/>
</dbReference>
<keyword evidence="2 6" id="KW-0645">Protease</keyword>
<dbReference type="InterPro" id="IPR003961">
    <property type="entry name" value="FN3_dom"/>
</dbReference>
<evidence type="ECO:0000256" key="2">
    <source>
        <dbReference type="ARBA" id="ARBA00022670"/>
    </source>
</evidence>
<dbReference type="Pfam" id="PF00082">
    <property type="entry name" value="Peptidase_S8"/>
    <property type="match status" value="1"/>
</dbReference>
<dbReference type="InterPro" id="IPR008979">
    <property type="entry name" value="Galactose-bd-like_sf"/>
</dbReference>
<protein>
    <submittedName>
        <fullName evidence="8">S8 family serine peptidase</fullName>
    </submittedName>
</protein>
<dbReference type="Proteomes" id="UP001549799">
    <property type="component" value="Unassembled WGS sequence"/>
</dbReference>
<dbReference type="InterPro" id="IPR013783">
    <property type="entry name" value="Ig-like_fold"/>
</dbReference>
<dbReference type="InterPro" id="IPR034058">
    <property type="entry name" value="TagA/B/C/D_pept_dom"/>
</dbReference>
<evidence type="ECO:0000256" key="1">
    <source>
        <dbReference type="ARBA" id="ARBA00011073"/>
    </source>
</evidence>
<dbReference type="PROSITE" id="PS00138">
    <property type="entry name" value="SUBTILASE_SER"/>
    <property type="match status" value="1"/>
</dbReference>
<dbReference type="InterPro" id="IPR026444">
    <property type="entry name" value="Secre_tail"/>
</dbReference>
<dbReference type="PRINTS" id="PR00723">
    <property type="entry name" value="SUBTILISIN"/>
</dbReference>
<dbReference type="InterPro" id="IPR000209">
    <property type="entry name" value="Peptidase_S8/S53_dom"/>
</dbReference>
<dbReference type="EMBL" id="JBEXAE010000001">
    <property type="protein sequence ID" value="MET6989628.1"/>
    <property type="molecule type" value="Genomic_DNA"/>
</dbReference>
<feature type="active site" description="Charge relay system" evidence="6">
    <location>
        <position position="352"/>
    </location>
</feature>
<proteinExistence type="inferred from homology"/>
<keyword evidence="4 6" id="KW-0378">Hydrolase</keyword>
<evidence type="ECO:0000256" key="4">
    <source>
        <dbReference type="ARBA" id="ARBA00022801"/>
    </source>
</evidence>
<dbReference type="NCBIfam" id="TIGR04183">
    <property type="entry name" value="Por_Secre_tail"/>
    <property type="match status" value="1"/>
</dbReference>
<name>A0ABV2SR49_9FLAO</name>
<sequence>MDRNIPLSLPTCKRIFLTLTLLTSVLTFGQNREQALQIQGEYNVSKIHSFTSELKKDFTTSRTKVLSMAKSNGWKISETLENGNFVELQDVGPDGSPIYYSTFSDNVSQVSRASSLYSNGSLHLDLTGEGMQVGVWDGGVALATHQEFDTRANVGDATNDISAHATMVMGTLIASGVKEKAKGVAYKAKATTNDWSRDKIEVSEAAANGLLLSNHSYGIKSDRVPEWYFGSYIKVSQDWDKIMFNAPYYLMVSAAGNSQRMGDNKAPIYGKSSDGFDLMLGFAASKNGVTVAAADTRINTDGSLVSATVANYSNFGPMDDSRIKPDIAGGGNNIYAANSSSATSYDTSSGTSMATPGITGSMLLLQEYYERLNESFMKAATLKGIVLHTADDVDAPGPDFKMGWGIMNSKRAAELITNKDYTSIISEEILNEGDTYSIIVKADGNNTLIASISWTDPAADYVNRGLLNDITPALVNDLDIRILKDGKEFLPWKLSAANATDAAAKGDNSVDPFERVEIANAFGEYIILVTNKGNFKEKSQNFSIIVSGIKTTDCMIAVPTGVSLEEATEDAVNITWDAQTDALFEVQYREVGIGDWTTEYHYETTDSLKGLVNGKSYEVRLRTFCSENVVSAYSPIIEFTFQGTETHLEEVFVLEELSVIEPLKLSIYPNPAVEQISINGSVSQNAMFSIVNTMGVTIKTGEANQKKIDVANLSTGLYILTVQDLVGVKATKFYKS</sequence>
<dbReference type="SUPFAM" id="SSF49785">
    <property type="entry name" value="Galactose-binding domain-like"/>
    <property type="match status" value="1"/>
</dbReference>
<evidence type="ECO:0000256" key="5">
    <source>
        <dbReference type="ARBA" id="ARBA00022825"/>
    </source>
</evidence>
<evidence type="ECO:0000256" key="3">
    <source>
        <dbReference type="ARBA" id="ARBA00022729"/>
    </source>
</evidence>
<dbReference type="InterPro" id="IPR015500">
    <property type="entry name" value="Peptidase_S8_subtilisin-rel"/>
</dbReference>
<evidence type="ECO:0000259" key="7">
    <source>
        <dbReference type="PROSITE" id="PS50853"/>
    </source>
</evidence>
<dbReference type="Pfam" id="PF18962">
    <property type="entry name" value="Por_Secre_tail"/>
    <property type="match status" value="1"/>
</dbReference>
<dbReference type="Gene3D" id="2.60.120.380">
    <property type="match status" value="1"/>
</dbReference>
<feature type="active site" description="Charge relay system" evidence="6">
    <location>
        <position position="137"/>
    </location>
</feature>
<keyword evidence="5 6" id="KW-0720">Serine protease</keyword>
<feature type="active site" description="Charge relay system" evidence="6">
    <location>
        <position position="164"/>
    </location>
</feature>
<dbReference type="InterPro" id="IPR051048">
    <property type="entry name" value="Peptidase_S8/S53_subtilisin"/>
</dbReference>
<accession>A0ABV2SR49</accession>
<dbReference type="SMART" id="SM00060">
    <property type="entry name" value="FN3"/>
    <property type="match status" value="1"/>
</dbReference>
<feature type="domain" description="Fibronectin type-III" evidence="7">
    <location>
        <begin position="558"/>
        <end position="644"/>
    </location>
</feature>
<dbReference type="PROSITE" id="PS51892">
    <property type="entry name" value="SUBTILASE"/>
    <property type="match status" value="1"/>
</dbReference>
<dbReference type="SUPFAM" id="SSF49265">
    <property type="entry name" value="Fibronectin type III"/>
    <property type="match status" value="1"/>
</dbReference>
<evidence type="ECO:0000313" key="8">
    <source>
        <dbReference type="EMBL" id="MET6989628.1"/>
    </source>
</evidence>
<dbReference type="Gene3D" id="3.40.50.200">
    <property type="entry name" value="Peptidase S8/S53 domain"/>
    <property type="match status" value="1"/>
</dbReference>
<evidence type="ECO:0000313" key="9">
    <source>
        <dbReference type="Proteomes" id="UP001549799"/>
    </source>
</evidence>
<dbReference type="Gene3D" id="2.60.40.10">
    <property type="entry name" value="Immunoglobulins"/>
    <property type="match status" value="1"/>
</dbReference>
<evidence type="ECO:0000256" key="6">
    <source>
        <dbReference type="PROSITE-ProRule" id="PRU01240"/>
    </source>
</evidence>
<dbReference type="CDD" id="cd04842">
    <property type="entry name" value="Peptidases_S8_Kp43_protease"/>
    <property type="match status" value="1"/>
</dbReference>
<dbReference type="PANTHER" id="PTHR43399">
    <property type="entry name" value="SUBTILISIN-RELATED"/>
    <property type="match status" value="1"/>
</dbReference>
<organism evidence="8 9">
    <name type="scientific">Sediminicola arcticus</name>
    <dbReference type="NCBI Taxonomy" id="1574308"/>
    <lineage>
        <taxon>Bacteria</taxon>
        <taxon>Pseudomonadati</taxon>
        <taxon>Bacteroidota</taxon>
        <taxon>Flavobacteriia</taxon>
        <taxon>Flavobacteriales</taxon>
        <taxon>Flavobacteriaceae</taxon>
        <taxon>Sediminicola</taxon>
    </lineage>
</organism>
<reference evidence="8 9" key="1">
    <citation type="submission" date="2024-07" db="EMBL/GenBank/DDBJ databases">
        <title>The genome sequence of type strain Sediminicola arcticus GDMCC 1.2805.</title>
        <authorList>
            <person name="Liu Y."/>
        </authorList>
    </citation>
    <scope>NUCLEOTIDE SEQUENCE [LARGE SCALE GENOMIC DNA]</scope>
    <source>
        <strain evidence="8 9">GDMCC 1.2805</strain>
    </source>
</reference>
<comment type="similarity">
    <text evidence="1 6">Belongs to the peptidase S8 family.</text>
</comment>
<dbReference type="SUPFAM" id="SSF52743">
    <property type="entry name" value="Subtilisin-like"/>
    <property type="match status" value="1"/>
</dbReference>
<dbReference type="InterPro" id="IPR036116">
    <property type="entry name" value="FN3_sf"/>
</dbReference>
<dbReference type="CDD" id="cd00063">
    <property type="entry name" value="FN3"/>
    <property type="match status" value="1"/>
</dbReference>
<dbReference type="PROSITE" id="PS50853">
    <property type="entry name" value="FN3"/>
    <property type="match status" value="1"/>
</dbReference>
<keyword evidence="3" id="KW-0732">Signal</keyword>